<dbReference type="PANTHER" id="PTHR43539">
    <property type="entry name" value="FLAVIN-BINDING MONOOXYGENASE-LIKE PROTEIN (AFU_ORTHOLOGUE AFUA_4G09220)"/>
    <property type="match status" value="1"/>
</dbReference>
<accession>A0A2M8J0M3</accession>
<keyword evidence="3" id="KW-1185">Reference proteome</keyword>
<dbReference type="PANTHER" id="PTHR43539:SF91">
    <property type="entry name" value="FAD-DEPENDENT URATE HYDROXYLASE"/>
    <property type="match status" value="1"/>
</dbReference>
<evidence type="ECO:0000313" key="2">
    <source>
        <dbReference type="EMBL" id="PJE36322.1"/>
    </source>
</evidence>
<dbReference type="GO" id="GO:0004497">
    <property type="term" value="F:monooxygenase activity"/>
    <property type="evidence" value="ECO:0007669"/>
    <property type="project" value="TreeGrafter"/>
</dbReference>
<comment type="caution">
    <text evidence="2">The sequence shown here is derived from an EMBL/GenBank/DDBJ whole genome shotgun (WGS) entry which is preliminary data.</text>
</comment>
<evidence type="ECO:0000256" key="1">
    <source>
        <dbReference type="ARBA" id="ARBA00023002"/>
    </source>
</evidence>
<dbReference type="GO" id="GO:0050660">
    <property type="term" value="F:flavin adenine dinucleotide binding"/>
    <property type="evidence" value="ECO:0007669"/>
    <property type="project" value="TreeGrafter"/>
</dbReference>
<gene>
    <name evidence="2" type="ORF">CVM52_12650</name>
</gene>
<keyword evidence="1" id="KW-0560">Oxidoreductase</keyword>
<dbReference type="SUPFAM" id="SSF51905">
    <property type="entry name" value="FAD/NAD(P)-binding domain"/>
    <property type="match status" value="2"/>
</dbReference>
<proteinExistence type="predicted"/>
<dbReference type="InterPro" id="IPR036188">
    <property type="entry name" value="FAD/NAD-bd_sf"/>
</dbReference>
<dbReference type="Proteomes" id="UP000231553">
    <property type="component" value="Unassembled WGS sequence"/>
</dbReference>
<dbReference type="EMBL" id="PGTB01000047">
    <property type="protein sequence ID" value="PJE36322.1"/>
    <property type="molecule type" value="Genomic_DNA"/>
</dbReference>
<dbReference type="Pfam" id="PF13738">
    <property type="entry name" value="Pyr_redox_3"/>
    <property type="match status" value="1"/>
</dbReference>
<dbReference type="Gene3D" id="3.50.50.60">
    <property type="entry name" value="FAD/NAD(P)-binding domain"/>
    <property type="match status" value="1"/>
</dbReference>
<sequence length="505" mass="55328">MRGPNNTYANREDEMTAFTMPSTLPDPVNSDGLAALQAGLESDLERLGLPRKAWTAPRRAPDGTTLLDVLVIGAGQFGIGVAAALKLAGIRNFLVIDRAEEGREGPWVTYARMPTLRSPKHLPGICFGIPNLTFQSWYRAVYGDAAWEVLYKIPNQDWQDYILWVRTALALPVRNGADAIDLRPAPDHVAVVLKSGETLYAKRVVVASGRTGTGGWTNPPGISPELGPDRLAHTMHDIDFARLKGKKIAIIGVGASAFDNAATALEAGATSVDLFARRPALPQVNKGRPSSAMGFLEGWQSLPDADRWRLGVYLDLMTGVPPHETLLRCLRIPGMKVHFRTKFRSATPTATGVQIEIENGPAGEYDFLILGTGFRVDLAQEPIFASIYPDIRLWQDAYAPPEGLERPHLGLHPYLGETCELQSKSDAPLNRIHLFNMASYMSAGFVAADVPSLDIAPERLVTGLSQKLFAEDFEPIFESLQAWEDEHELATTPFYSPDHVNKSAR</sequence>
<protein>
    <submittedName>
        <fullName evidence="2">FAD-dependent oxidoreductase</fullName>
    </submittedName>
</protein>
<dbReference type="AlphaFoldDB" id="A0A2M8J0M3"/>
<organism evidence="2 3">
    <name type="scientific">Pseudooceanicola lipolyticus</name>
    <dbReference type="NCBI Taxonomy" id="2029104"/>
    <lineage>
        <taxon>Bacteria</taxon>
        <taxon>Pseudomonadati</taxon>
        <taxon>Pseudomonadota</taxon>
        <taxon>Alphaproteobacteria</taxon>
        <taxon>Rhodobacterales</taxon>
        <taxon>Paracoccaceae</taxon>
        <taxon>Pseudooceanicola</taxon>
    </lineage>
</organism>
<evidence type="ECO:0000313" key="3">
    <source>
        <dbReference type="Proteomes" id="UP000231553"/>
    </source>
</evidence>
<dbReference type="InterPro" id="IPR050982">
    <property type="entry name" value="Auxin_biosynth/cation_transpt"/>
</dbReference>
<reference evidence="2 3" key="1">
    <citation type="journal article" date="2018" name="Int. J. Syst. Evol. Microbiol.">
        <title>Pseudooceanicola lipolyticus sp. nov., a marine alphaproteobacterium, reclassification of Oceanicola flagellatus as Pseudooceanicola flagellatus comb. nov. and emended description of the genus Pseudooceanicola.</title>
        <authorList>
            <person name="Huang M.-M."/>
            <person name="Guo L.-L."/>
            <person name="Wu Y.-H."/>
            <person name="Lai Q.-L."/>
            <person name="Shao Z.-Z."/>
            <person name="Wang C.-S."/>
            <person name="Wu M."/>
            <person name="Xu X.-W."/>
        </authorList>
    </citation>
    <scope>NUCLEOTIDE SEQUENCE [LARGE SCALE GENOMIC DNA]</scope>
    <source>
        <strain evidence="2 3">157</strain>
    </source>
</reference>
<name>A0A2M8J0M3_9RHOB</name>